<name>A0A6C0EHD1_9ZZZZ</name>
<protein>
    <submittedName>
        <fullName evidence="2">Uncharacterized protein</fullName>
    </submittedName>
</protein>
<reference evidence="2" key="1">
    <citation type="journal article" date="2020" name="Nature">
        <title>Giant virus diversity and host interactions through global metagenomics.</title>
        <authorList>
            <person name="Schulz F."/>
            <person name="Roux S."/>
            <person name="Paez-Espino D."/>
            <person name="Jungbluth S."/>
            <person name="Walsh D.A."/>
            <person name="Denef V.J."/>
            <person name="McMahon K.D."/>
            <person name="Konstantinidis K.T."/>
            <person name="Eloe-Fadrosh E.A."/>
            <person name="Kyrpides N.C."/>
            <person name="Woyke T."/>
        </authorList>
    </citation>
    <scope>NUCLEOTIDE SEQUENCE</scope>
    <source>
        <strain evidence="2">GVMAG-M-3300001351-8</strain>
    </source>
</reference>
<feature type="region of interest" description="Disordered" evidence="1">
    <location>
        <begin position="1181"/>
        <end position="1264"/>
    </location>
</feature>
<evidence type="ECO:0000256" key="1">
    <source>
        <dbReference type="SAM" id="MobiDB-lite"/>
    </source>
</evidence>
<proteinExistence type="predicted"/>
<evidence type="ECO:0000313" key="2">
    <source>
        <dbReference type="EMBL" id="QHT28574.1"/>
    </source>
</evidence>
<organism evidence="2">
    <name type="scientific">viral metagenome</name>
    <dbReference type="NCBI Taxonomy" id="1070528"/>
    <lineage>
        <taxon>unclassified sequences</taxon>
        <taxon>metagenomes</taxon>
        <taxon>organismal metagenomes</taxon>
    </lineage>
</organism>
<sequence>MNIFESHLNKKLLECETGDIVKFISTDPNYNKEAIYITQINNEKLFEFVDNKEKIKLNLEESENPFKITDMQFLHKNTSESNSEDVEIISNQVEYEDYEDSKKYIRELSIWEREWSYNELKLSIIDSLNKNNTALSYDYINSKSEKILDTILNITPIKFFDIKNTVNKPQINKFIKNNYTSLLNPFVYDTKKIYTKNALLLNPEDDSIPYNDTKFIEPMDELKGLLDYSDKYHQHEIDKDAYEKGLQDSFELTDNLNEKKIYTNINKSYIDTDLAPNTYYRSGIIESYIDVYRQSCNTFVINKGMDTIENIDLLETRLSEASDYRLYDTLSDRLIGDRKSSKNLGIKSCHTSGVGSDTFYSGAVDKKSHKINAFNKSIIVPPKKEVFISGESLNIIGFYIKSNKHYDPDFISNENTRETSTIDKNGYTIIQKFPSVNNYGYSLVDQININNNLTYLGKNNNVNIINNCSSININSIDFSKNNLIYLDKSISKEITTIEKYLDNITPNIADVYNFIEPESLKSCDNFSDINQILSKYDLTLFNTNIEFIKNIRLKSYLLQNINKNLDFSEYSYLKHLESKDNFIKFNIISSTINAIINKLDNSLFKTYNLGEDAVYRENLILASKNILFDTLSSQFSKNDLTHFIMNRLHLHVNLEEDVDETETMNILINTIVTYLLTDKYDIHYFKNTIYKSINDTLLNKELQKIRDNIKEIYNLTTVDTKKKFFTVEIINKLNKSFDSGELFYTFIDYSSNLTKLSTLQSSILTISEKNYLASNLNNWDSLDIKQQEKWIPNPTNYIQKFEDSLIVYNEQRTLYNYYLEKCESFKVVKIYKTKELLHADNNVEIKYYDTTFDTTDYDCNLAMDIIEKYNKDTSSEITNISGDIEPILIRRLTNTYILDSDKEIHLKLENIKRNLFSETKQRVVRDGDHALLHTSAERVLYRLIKSVWIALTKNQIIDVCILDKKKELESILELDFEALIRSKSNDTNYESISENTLSPEDKKCSSVSIHFNDLYKNTCVPKKLISFLYQANKDYLEMVDFKKIIDKKDSIELTLKTSKEYLLENIERLLNSKKPIELYTKKPPDTTKKTVPTYLLDKFKNANNIIDPDIRLSSIKQIIDEYGVFTKPGVEVNTYKYDYSDDKYAEYDSGDYVQEPFDYGASKSFVYGDNESKKSPAETIWAFGGSSSDQRPPSPYEVPKSPDYSPHSPDYTPKSPDYTAHSPDYTPKSPDYTPHSPDYTPKSPDYTPHSPDYTPKSPDYTTGNNTDYVPDTAYDFIYWDYPDTSEVMCCTHYLDLSELAWMDNTVREEKLKLLKFKYAINNIVEGEWVICDKCGEGLTKIDYSDFEGFSGNDRPVKFRELVIDDYLDISYTKEELNVKQILDLYTKNIGIQLIDSDKEFIIKSSNTLIEQYSITLQQYFDGETHIINLEEEKPLFNGYSEGHVFIKKASKGGLLKAYYMEDKTLLNTYINSDYLDIKSFTDTTDVQLKQQIQALKTSRDDPDKLNLLEDIYNFFNFMRSGFIPFYLQYIEALKISIINSYLLLSIFYSVPSYKILGTGDERAAKIKFVGFDISDETSGIEYLIKDITGKFIQKNSDSPFLKWSRLQKRYKKIDSSKKQYTEFLARHFTDIYSKIKEFPDILKRKKEKDEDILNRELFLEDISAAENAWIQFRPSLNISYVYSEELDISALIYEYQAVHTKLKQLKKTVIKEPEKITELLEIIKLLNTLKTKLSDVSRKLGHKLIININKYIHAELSSINLATPIVSYTSNCCITKIWNNYMDYFIALDSSIGDILKSSEEINEILNIDNKSTQEFVIHFIENRNNKDGTHSRKLLDYLYIDRGLFSTQELYLSYLKDNFLHINYTNVTSQIVSSNDPNIGKLRVWKKIIDNDVYIVNDILEENALSLNPKITPADLELKLNIQLKTVYPLMDNEYINYKIRNIIDNKGIMEIDVITNTPKYLIDHKINMFVKDKTIDELLIQLDVVKKESRLNKILYMGGNSSVEEIQVKITPEFNYENQINSVQHLDNLINKCSIGYTVGFSDALIPILINLKDQEIIPNVGESFYKIYNNYFKLSSETFDGMVEHMTQLSGSLKSIGVKISHSRENIHTIMYNIGNYTDIYKENLAYLEERLTIEDYEGEEKLKEEAFRQSQLNKSKTYKNILLINSYSTNIITILSSVKNKLGLSLDGKANSSYREIFNKSIIDTSSNKNITKKNKSIKPWWLTDKYTTYTNTCVCPFPKTIFNEFGTTYVENYYKTLDDCVSELVAEDIDESKALVSAIDRFIANSTHFTDLINAINSNSSLNDMNSVSALDEDYMIILSKFIFYQLCIFAFVDIYKINSNGQLLSKYLYNFIFNENIYSSEIMKDITDFKVENKIDIYKSVQNRYRKTRSDKMDVEERNVQQLFRKFNLGNMFGAFDQMEQLDTADTTGFTIETTTNLENETGLTELTEEHQINLEHDESIIGTGMADDHDGNIDDYD</sequence>
<accession>A0A6C0EHD1</accession>
<dbReference type="EMBL" id="MN738863">
    <property type="protein sequence ID" value="QHT28574.1"/>
    <property type="molecule type" value="Genomic_DNA"/>
</dbReference>